<proteinExistence type="predicted"/>
<dbReference type="InterPro" id="IPR012334">
    <property type="entry name" value="Pectin_lyas_fold"/>
</dbReference>
<keyword evidence="4" id="KW-1185">Reference proteome</keyword>
<accession>A0A178IP07</accession>
<evidence type="ECO:0000259" key="2">
    <source>
        <dbReference type="Pfam" id="PF13229"/>
    </source>
</evidence>
<dbReference type="Proteomes" id="UP000078486">
    <property type="component" value="Unassembled WGS sequence"/>
</dbReference>
<comment type="caution">
    <text evidence="3">The sequence shown here is derived from an EMBL/GenBank/DDBJ whole genome shotgun (WGS) entry which is preliminary data.</text>
</comment>
<dbReference type="AlphaFoldDB" id="A0A178IP07"/>
<evidence type="ECO:0000313" key="3">
    <source>
        <dbReference type="EMBL" id="OAM90965.1"/>
    </source>
</evidence>
<keyword evidence="1" id="KW-0732">Signal</keyword>
<dbReference type="InterPro" id="IPR011050">
    <property type="entry name" value="Pectin_lyase_fold/virulence"/>
</dbReference>
<feature type="chain" id="PRO_5008089212" description="Right handed beta helix domain-containing protein" evidence="1">
    <location>
        <begin position="23"/>
        <end position="571"/>
    </location>
</feature>
<feature type="domain" description="Right handed beta helix" evidence="2">
    <location>
        <begin position="160"/>
        <end position="310"/>
    </location>
</feature>
<reference evidence="3 4" key="1">
    <citation type="submission" date="2016-01" db="EMBL/GenBank/DDBJ databases">
        <title>High potential of lignocellulose degradation of a new Verrucomicrobia species.</title>
        <authorList>
            <person name="Wang Y."/>
            <person name="Shi Y."/>
            <person name="Qiu Z."/>
            <person name="Liu S."/>
            <person name="Yang H."/>
        </authorList>
    </citation>
    <scope>NUCLEOTIDE SEQUENCE [LARGE SCALE GENOMIC DNA]</scope>
    <source>
        <strain evidence="3 4">TSB47</strain>
    </source>
</reference>
<evidence type="ECO:0000256" key="1">
    <source>
        <dbReference type="SAM" id="SignalP"/>
    </source>
</evidence>
<evidence type="ECO:0000313" key="4">
    <source>
        <dbReference type="Proteomes" id="UP000078486"/>
    </source>
</evidence>
<dbReference type="SUPFAM" id="SSF51126">
    <property type="entry name" value="Pectin lyase-like"/>
    <property type="match status" value="1"/>
</dbReference>
<dbReference type="STRING" id="1184151.AW736_05560"/>
<feature type="signal peptide" evidence="1">
    <location>
        <begin position="1"/>
        <end position="22"/>
    </location>
</feature>
<name>A0A178IP07_9BACT</name>
<dbReference type="RefSeq" id="WP_068769222.1">
    <property type="nucleotide sequence ID" value="NZ_CP109796.1"/>
</dbReference>
<sequence>MRVSHHIASLLFSAIISFAALAPSHIRAAAVTAGPPAQAKAAKPSAPGKYYFVDRVRGDDANGNGSRTRPWASITHALASVESPPIGAKPVVILISQGRYAEPTLVLKPRVNLSGGYTAFGREDTGELTRDCWNTPTILDGGGDRRIAMGADETKLDGLRFENGFAHDAGAAILCDGTSPSISGCVFVGNRVAGSPRPTETHGGAIACINGAAPYIVHNIIFDNSTGAGAASAFLACGGAAPRLKSNVFFNNQSAPAAKGLSSAGAVISYSKGCRGEITGNIVIANFADTSSPVDGGIRVTASTPTITGNIVVACESITGAMLIYGRSAIKGDATKPEIVRIDRNIIAGNSLLALVIHTVSAHLAHNVVAENTGGIILFDRALVTAERNTLWQENWSVTGIQHNKSPSHFTGSIFKNIPEESNGSPALFSRNLIADASAPVFHDAIPMPEGGENALFRDDSATNEIIAARYDAARFVTVFTLAKPVRAATRDYEYCARPVRIMFGAEDDMPDQWRVVKSAVENEVLVWGRLDEPPGRSGHTPKALAIMRSYLTGPAAPKDVGADYIILPNN</sequence>
<dbReference type="EMBL" id="LRRQ01000043">
    <property type="protein sequence ID" value="OAM90965.1"/>
    <property type="molecule type" value="Genomic_DNA"/>
</dbReference>
<gene>
    <name evidence="3" type="ORF">AW736_05560</name>
</gene>
<dbReference type="InterPro" id="IPR039448">
    <property type="entry name" value="Beta_helix"/>
</dbReference>
<dbReference type="Gene3D" id="2.160.20.10">
    <property type="entry name" value="Single-stranded right-handed beta-helix, Pectin lyase-like"/>
    <property type="match status" value="1"/>
</dbReference>
<dbReference type="OrthoDB" id="292920at2"/>
<organism evidence="3 4">
    <name type="scientific">Termitidicoccus mucosus</name>
    <dbReference type="NCBI Taxonomy" id="1184151"/>
    <lineage>
        <taxon>Bacteria</taxon>
        <taxon>Pseudomonadati</taxon>
        <taxon>Verrucomicrobiota</taxon>
        <taxon>Opitutia</taxon>
        <taxon>Opitutales</taxon>
        <taxon>Opitutaceae</taxon>
        <taxon>Termitidicoccus</taxon>
    </lineage>
</organism>
<protein>
    <recommendedName>
        <fullName evidence="2">Right handed beta helix domain-containing protein</fullName>
    </recommendedName>
</protein>
<dbReference type="Pfam" id="PF13229">
    <property type="entry name" value="Beta_helix"/>
    <property type="match status" value="1"/>
</dbReference>